<evidence type="ECO:0000256" key="6">
    <source>
        <dbReference type="ARBA" id="ARBA00022759"/>
    </source>
</evidence>
<dbReference type="AlphaFoldDB" id="A0AAN9TR05"/>
<dbReference type="PANTHER" id="PTHR10954">
    <property type="entry name" value="RIBONUCLEASE H2 SUBUNIT A"/>
    <property type="match status" value="1"/>
</dbReference>
<dbReference type="EMBL" id="JBBCAQ010000008">
    <property type="protein sequence ID" value="KAK7602621.1"/>
    <property type="molecule type" value="Genomic_DNA"/>
</dbReference>
<dbReference type="PROSITE" id="PS51975">
    <property type="entry name" value="RNASE_H_2"/>
    <property type="match status" value="1"/>
</dbReference>
<dbReference type="SUPFAM" id="SSF53098">
    <property type="entry name" value="Ribonuclease H-like"/>
    <property type="match status" value="1"/>
</dbReference>
<feature type="binding site" evidence="9">
    <location>
        <position position="52"/>
    </location>
    <ligand>
        <name>a divalent metal cation</name>
        <dbReference type="ChEBI" id="CHEBI:60240"/>
    </ligand>
</feature>
<keyword evidence="4 9" id="KW-0540">Nuclease</keyword>
<evidence type="ECO:0000256" key="4">
    <source>
        <dbReference type="ARBA" id="ARBA00022722"/>
    </source>
</evidence>
<protein>
    <recommendedName>
        <fullName evidence="10">Ribonuclease</fullName>
        <ecNumber evidence="10">3.1.26.4</ecNumber>
    </recommendedName>
</protein>
<name>A0AAN9TR05_9HEMI</name>
<evidence type="ECO:0000256" key="9">
    <source>
        <dbReference type="PROSITE-ProRule" id="PRU01319"/>
    </source>
</evidence>
<keyword evidence="6 9" id="KW-0255">Endonuclease</keyword>
<keyword evidence="13" id="KW-1185">Reference proteome</keyword>
<evidence type="ECO:0000313" key="12">
    <source>
        <dbReference type="EMBL" id="KAK7602621.1"/>
    </source>
</evidence>
<keyword evidence="5 9" id="KW-0479">Metal-binding</keyword>
<evidence type="ECO:0000256" key="10">
    <source>
        <dbReference type="RuleBase" id="RU003515"/>
    </source>
</evidence>
<evidence type="ECO:0000256" key="1">
    <source>
        <dbReference type="ARBA" id="ARBA00000077"/>
    </source>
</evidence>
<dbReference type="InterPro" id="IPR036397">
    <property type="entry name" value="RNaseH_sf"/>
</dbReference>
<dbReference type="GO" id="GO:0046872">
    <property type="term" value="F:metal ion binding"/>
    <property type="evidence" value="ECO:0007669"/>
    <property type="project" value="UniProtKB-KW"/>
</dbReference>
<dbReference type="Gene3D" id="1.10.10.460">
    <property type="entry name" value="Ribonuclease hii. Domain 2"/>
    <property type="match status" value="1"/>
</dbReference>
<evidence type="ECO:0000313" key="13">
    <source>
        <dbReference type="Proteomes" id="UP001367676"/>
    </source>
</evidence>
<dbReference type="InterPro" id="IPR023160">
    <property type="entry name" value="RNase_HII_hlx-loop-hlx_cap_dom"/>
</dbReference>
<reference evidence="12 13" key="1">
    <citation type="submission" date="2024-03" db="EMBL/GenBank/DDBJ databases">
        <title>Adaptation during the transition from Ophiocordyceps entomopathogen to insect associate is accompanied by gene loss and intensified selection.</title>
        <authorList>
            <person name="Ward C.M."/>
            <person name="Onetto C.A."/>
            <person name="Borneman A.R."/>
        </authorList>
    </citation>
    <scope>NUCLEOTIDE SEQUENCE [LARGE SCALE GENOMIC DNA]</scope>
    <source>
        <strain evidence="12">AWRI1</strain>
        <tissue evidence="12">Single Adult Female</tissue>
    </source>
</reference>
<comment type="caution">
    <text evidence="12">The sequence shown here is derived from an EMBL/GenBank/DDBJ whole genome shotgun (WGS) entry which is preliminary data.</text>
</comment>
<dbReference type="FunFam" id="1.10.10.460:FF:000001">
    <property type="entry name" value="Ribonuclease"/>
    <property type="match status" value="1"/>
</dbReference>
<dbReference type="GO" id="GO:0043137">
    <property type="term" value="P:DNA replication, removal of RNA primer"/>
    <property type="evidence" value="ECO:0007669"/>
    <property type="project" value="TreeGrafter"/>
</dbReference>
<comment type="catalytic activity">
    <reaction evidence="1 9 10">
        <text>Endonucleolytic cleavage to 5'-phosphomonoester.</text>
        <dbReference type="EC" id="3.1.26.4"/>
    </reaction>
</comment>
<gene>
    <name evidence="12" type="ORF">V9T40_008210</name>
</gene>
<dbReference type="Pfam" id="PF01351">
    <property type="entry name" value="RNase_HII"/>
    <property type="match status" value="1"/>
</dbReference>
<dbReference type="InterPro" id="IPR024567">
    <property type="entry name" value="RNase_HII/HIII_dom"/>
</dbReference>
<comment type="cofactor">
    <cofactor evidence="2">
        <name>Mg(2+)</name>
        <dbReference type="ChEBI" id="CHEBI:18420"/>
    </cofactor>
</comment>
<dbReference type="GO" id="GO:0006298">
    <property type="term" value="P:mismatch repair"/>
    <property type="evidence" value="ECO:0007669"/>
    <property type="project" value="TreeGrafter"/>
</dbReference>
<organism evidence="12 13">
    <name type="scientific">Parthenolecanium corni</name>
    <dbReference type="NCBI Taxonomy" id="536013"/>
    <lineage>
        <taxon>Eukaryota</taxon>
        <taxon>Metazoa</taxon>
        <taxon>Ecdysozoa</taxon>
        <taxon>Arthropoda</taxon>
        <taxon>Hexapoda</taxon>
        <taxon>Insecta</taxon>
        <taxon>Pterygota</taxon>
        <taxon>Neoptera</taxon>
        <taxon>Paraneoptera</taxon>
        <taxon>Hemiptera</taxon>
        <taxon>Sternorrhyncha</taxon>
        <taxon>Coccoidea</taxon>
        <taxon>Coccidae</taxon>
        <taxon>Parthenolecanium</taxon>
    </lineage>
</organism>
<evidence type="ECO:0000259" key="11">
    <source>
        <dbReference type="PROSITE" id="PS51975"/>
    </source>
</evidence>
<dbReference type="EC" id="3.1.26.4" evidence="10"/>
<comment type="function">
    <text evidence="10">Endonuclease that specifically degrades the RNA of RNA-DNA hybrids.</text>
</comment>
<dbReference type="GO" id="GO:0004523">
    <property type="term" value="F:RNA-DNA hybrid ribonuclease activity"/>
    <property type="evidence" value="ECO:0007669"/>
    <property type="project" value="UniProtKB-UniRule"/>
</dbReference>
<dbReference type="InterPro" id="IPR012337">
    <property type="entry name" value="RNaseH-like_sf"/>
</dbReference>
<dbReference type="Gene3D" id="3.30.420.10">
    <property type="entry name" value="Ribonuclease H-like superfamily/Ribonuclease H"/>
    <property type="match status" value="1"/>
</dbReference>
<comment type="cofactor">
    <cofactor evidence="9">
        <name>Mn(2+)</name>
        <dbReference type="ChEBI" id="CHEBI:29035"/>
    </cofactor>
    <cofactor evidence="9">
        <name>Mg(2+)</name>
        <dbReference type="ChEBI" id="CHEBI:18420"/>
    </cofactor>
    <text evidence="9">Manganese or magnesium. Binds 1 divalent metal ion per monomer in the absence of substrate. May bind a second metal ion after substrate binding.</text>
</comment>
<evidence type="ECO:0000256" key="5">
    <source>
        <dbReference type="ARBA" id="ARBA00022723"/>
    </source>
</evidence>
<evidence type="ECO:0000256" key="8">
    <source>
        <dbReference type="ARBA" id="ARBA00024981"/>
    </source>
</evidence>
<dbReference type="Proteomes" id="UP001367676">
    <property type="component" value="Unassembled WGS sequence"/>
</dbReference>
<sequence length="315" mass="35219">MTSEGSTSIILEDLTQPLQAFRTHLENVRDRVVFQSPVPSLCKSEECIVGIDEAGRGPVLGPMVYGISYCVKSNDDTLKKLGCADSKSLTEEKREYIFTRLCGETEHCGWAVDIISPMHISNCMLRRQKYSLNEISHGSAIALIKLLQSKGVNVCEVYVDTVGPPEKYEEKLSKIFPNISIKVSKKADAIYPIVSAASICAKVIRDLTLKNWNFSEKVKINQENGWGSGYPGDPVTKTFLAENMDHVFGFPKIVRFSWSTADVILKENAAPVEWSDDEDNVDENTTTITSFFNSSNKPSTHIFFKDRNLETVNFL</sequence>
<comment type="similarity">
    <text evidence="3">Belongs to the RNase HII family. Eukaryotic subfamily.</text>
</comment>
<feature type="binding site" evidence="9">
    <location>
        <position position="160"/>
    </location>
    <ligand>
        <name>a divalent metal cation</name>
        <dbReference type="ChEBI" id="CHEBI:60240"/>
    </ligand>
</feature>
<evidence type="ECO:0000256" key="7">
    <source>
        <dbReference type="ARBA" id="ARBA00022801"/>
    </source>
</evidence>
<dbReference type="InterPro" id="IPR004649">
    <property type="entry name" value="RNase_H2_suA"/>
</dbReference>
<evidence type="ECO:0000256" key="2">
    <source>
        <dbReference type="ARBA" id="ARBA00001946"/>
    </source>
</evidence>
<proteinExistence type="inferred from homology"/>
<dbReference type="PANTHER" id="PTHR10954:SF7">
    <property type="entry name" value="RIBONUCLEASE H2 SUBUNIT A"/>
    <property type="match status" value="1"/>
</dbReference>
<dbReference type="InterPro" id="IPR001352">
    <property type="entry name" value="RNase_HII/HIII"/>
</dbReference>
<dbReference type="FunFam" id="3.30.420.10:FF:000016">
    <property type="entry name" value="Ribonuclease"/>
    <property type="match status" value="1"/>
</dbReference>
<dbReference type="CDD" id="cd07181">
    <property type="entry name" value="RNase_HII_eukaryota_like"/>
    <property type="match status" value="1"/>
</dbReference>
<dbReference type="GO" id="GO:0003723">
    <property type="term" value="F:RNA binding"/>
    <property type="evidence" value="ECO:0007669"/>
    <property type="project" value="UniProtKB-UniRule"/>
</dbReference>
<keyword evidence="7 9" id="KW-0378">Hydrolase</keyword>
<dbReference type="NCBIfam" id="TIGR00729">
    <property type="entry name" value="ribonuclease HII"/>
    <property type="match status" value="1"/>
</dbReference>
<accession>A0AAN9TR05</accession>
<feature type="domain" description="RNase H type-2" evidence="11">
    <location>
        <begin position="46"/>
        <end position="270"/>
    </location>
</feature>
<feature type="binding site" evidence="9">
    <location>
        <position position="53"/>
    </location>
    <ligand>
        <name>a divalent metal cation</name>
        <dbReference type="ChEBI" id="CHEBI:60240"/>
    </ligand>
</feature>
<evidence type="ECO:0000256" key="3">
    <source>
        <dbReference type="ARBA" id="ARBA00007058"/>
    </source>
</evidence>
<dbReference type="GO" id="GO:0032299">
    <property type="term" value="C:ribonuclease H2 complex"/>
    <property type="evidence" value="ECO:0007669"/>
    <property type="project" value="UniProtKB-ARBA"/>
</dbReference>
<comment type="function">
    <text evidence="8">Catalytic subunit of RNase HII, an endonuclease that specifically degrades the RNA of RNA:DNA hybrids. Participates in DNA replication, possibly by mediating the removal of lagging-strand Okazaki fragment RNA primers during DNA replication. Mediates the excision of single ribonucleotides from DNA:RNA duplexes.</text>
</comment>